<organism evidence="13 14">
    <name type="scientific">Amazonocrinis nigriterrae CENA67</name>
    <dbReference type="NCBI Taxonomy" id="2794033"/>
    <lineage>
        <taxon>Bacteria</taxon>
        <taxon>Bacillati</taxon>
        <taxon>Cyanobacteriota</taxon>
        <taxon>Cyanophyceae</taxon>
        <taxon>Nostocales</taxon>
        <taxon>Nostocaceae</taxon>
        <taxon>Amazonocrinis</taxon>
        <taxon>Amazonocrinis nigriterrae</taxon>
    </lineage>
</organism>
<keyword evidence="14" id="KW-1185">Reference proteome</keyword>
<sequence>MCGIVALFSGQTPISESSLKLGMDCLKHRGPDGHKFWISPDRRVALGHRRLSIIDLIGGEQPMSNQDGSLHLIANNEFYDFERIQRDLKQRGYHLQTKCDSEIALHLYDEFGTQCLHYLRGEFAFIIWDQRNEVLFAARDRFGIKPLYYTIYGNTLYVASEVKALFAAGVPACWDHEAFWQDSWGVLSSGRTLYANVYQVPPGYFLLASDAGMRLHRYWDFDYPQSDNYLSQQCTQEDYIQQLRQTLDEAIQLRLRADVPVGCYLSGGLDSSTVLGIAASHSSEPLKAFTIAFEHEAYDEEAIARETAAYCRADIEVIPVNQKDIADHFADTIWHCEMLSLNANTTAKYLLSRAARDAGYKVVLTGEGSDEIFGGYVHFRQDKLLYNQQQEDEDTIKYLLKELRDKNQVSVSFLFAEDQSIPDLNTIERLLGFIPSWMLAAAQRHLDSIRFYSPEVIDQFQGQDVYRMFFNHLDVQGQLKGREIINQSLYLWSKTSLANYLLRMLGDGVEMAHSIEGRLPFLDHKVVELVRNMPVSLKISGLTEKYVLREAAKPFITDTVYKRQKHPFIAPPSTYNPNEALQQLIQDSLRSSAMSCVPFYNQAAIIQLLEKLPTINESQRAATDFFLLRVLSTYFLQEKFALT</sequence>
<comment type="catalytic activity">
    <reaction evidence="8">
        <text>L-aspartate + L-glutamine + ATP + H2O = L-asparagine + L-glutamate + AMP + diphosphate + H(+)</text>
        <dbReference type="Rhea" id="RHEA:12228"/>
        <dbReference type="ChEBI" id="CHEBI:15377"/>
        <dbReference type="ChEBI" id="CHEBI:15378"/>
        <dbReference type="ChEBI" id="CHEBI:29985"/>
        <dbReference type="ChEBI" id="CHEBI:29991"/>
        <dbReference type="ChEBI" id="CHEBI:30616"/>
        <dbReference type="ChEBI" id="CHEBI:33019"/>
        <dbReference type="ChEBI" id="CHEBI:58048"/>
        <dbReference type="ChEBI" id="CHEBI:58359"/>
        <dbReference type="ChEBI" id="CHEBI:456215"/>
        <dbReference type="EC" id="6.3.5.4"/>
    </reaction>
</comment>
<keyword evidence="9" id="KW-0028">Amino-acid biosynthesis</keyword>
<evidence type="ECO:0000256" key="4">
    <source>
        <dbReference type="ARBA" id="ARBA00022741"/>
    </source>
</evidence>
<keyword evidence="4 10" id="KW-0547">Nucleotide-binding</keyword>
<keyword evidence="7 9" id="KW-0315">Glutamine amidotransferase</keyword>
<dbReference type="CDD" id="cd00712">
    <property type="entry name" value="AsnB"/>
    <property type="match status" value="1"/>
</dbReference>
<evidence type="ECO:0000256" key="1">
    <source>
        <dbReference type="ARBA" id="ARBA00005187"/>
    </source>
</evidence>
<evidence type="ECO:0000256" key="2">
    <source>
        <dbReference type="ARBA" id="ARBA00005752"/>
    </source>
</evidence>
<evidence type="ECO:0000256" key="7">
    <source>
        <dbReference type="ARBA" id="ARBA00022962"/>
    </source>
</evidence>
<dbReference type="PIRSF" id="PIRSF001589">
    <property type="entry name" value="Asn_synthetase_glu-h"/>
    <property type="match status" value="1"/>
</dbReference>
<dbReference type="Pfam" id="PF00733">
    <property type="entry name" value="Asn_synthase"/>
    <property type="match status" value="1"/>
</dbReference>
<feature type="domain" description="Glutamine amidotransferase type-2" evidence="12">
    <location>
        <begin position="2"/>
        <end position="211"/>
    </location>
</feature>
<dbReference type="InterPro" id="IPR006426">
    <property type="entry name" value="Asn_synth_AEB"/>
</dbReference>
<dbReference type="InterPro" id="IPR001962">
    <property type="entry name" value="Asn_synthase"/>
</dbReference>
<dbReference type="PANTHER" id="PTHR43284">
    <property type="entry name" value="ASPARAGINE SYNTHETASE (GLUTAMINE-HYDROLYZING)"/>
    <property type="match status" value="1"/>
</dbReference>
<dbReference type="EMBL" id="JAECZC010000004">
    <property type="protein sequence ID" value="MBH8561424.1"/>
    <property type="molecule type" value="Genomic_DNA"/>
</dbReference>
<feature type="site" description="Important for beta-aspartyl-AMP intermediate formation" evidence="11">
    <location>
        <position position="367"/>
    </location>
</feature>
<dbReference type="SUPFAM" id="SSF52402">
    <property type="entry name" value="Adenine nucleotide alpha hydrolases-like"/>
    <property type="match status" value="1"/>
</dbReference>
<proteinExistence type="inferred from homology"/>
<dbReference type="InterPro" id="IPR033738">
    <property type="entry name" value="AsnB_N"/>
</dbReference>
<gene>
    <name evidence="13" type="primary">asnB</name>
    <name evidence="13" type="ORF">I8748_04390</name>
</gene>
<keyword evidence="6 9" id="KW-0061">Asparagine biosynthesis</keyword>
<keyword evidence="13" id="KW-0436">Ligase</keyword>
<evidence type="ECO:0000256" key="11">
    <source>
        <dbReference type="PIRSR" id="PIRSR001589-3"/>
    </source>
</evidence>
<keyword evidence="5 10" id="KW-0067">ATP-binding</keyword>
<evidence type="ECO:0000313" key="14">
    <source>
        <dbReference type="Proteomes" id="UP000632766"/>
    </source>
</evidence>
<feature type="binding site" evidence="10">
    <location>
        <position position="291"/>
    </location>
    <ligand>
        <name>ATP</name>
        <dbReference type="ChEBI" id="CHEBI:30616"/>
    </ligand>
</feature>
<accession>A0A8J7L5M7</accession>
<protein>
    <recommendedName>
        <fullName evidence="3">asparagine synthase (glutamine-hydrolyzing)</fullName>
        <ecNumber evidence="3">6.3.5.4</ecNumber>
    </recommendedName>
</protein>
<dbReference type="Pfam" id="PF13537">
    <property type="entry name" value="GATase_7"/>
    <property type="match status" value="1"/>
</dbReference>
<dbReference type="GO" id="GO:0005829">
    <property type="term" value="C:cytosol"/>
    <property type="evidence" value="ECO:0007669"/>
    <property type="project" value="TreeGrafter"/>
</dbReference>
<name>A0A8J7L5M7_9NOST</name>
<dbReference type="EC" id="6.3.5.4" evidence="3"/>
<feature type="active site" description="For GATase activity" evidence="9">
    <location>
        <position position="2"/>
    </location>
</feature>
<dbReference type="GO" id="GO:0005524">
    <property type="term" value="F:ATP binding"/>
    <property type="evidence" value="ECO:0007669"/>
    <property type="project" value="UniProtKB-KW"/>
</dbReference>
<dbReference type="SUPFAM" id="SSF56235">
    <property type="entry name" value="N-terminal nucleophile aminohydrolases (Ntn hydrolases)"/>
    <property type="match status" value="1"/>
</dbReference>
<dbReference type="CDD" id="cd01991">
    <property type="entry name" value="Asn_synthase_B_C"/>
    <property type="match status" value="1"/>
</dbReference>
<dbReference type="InterPro" id="IPR017932">
    <property type="entry name" value="GATase_2_dom"/>
</dbReference>
<dbReference type="InterPro" id="IPR029055">
    <property type="entry name" value="Ntn_hydrolases_N"/>
</dbReference>
<dbReference type="PANTHER" id="PTHR43284:SF1">
    <property type="entry name" value="ASPARAGINE SYNTHETASE"/>
    <property type="match status" value="1"/>
</dbReference>
<evidence type="ECO:0000313" key="13">
    <source>
        <dbReference type="EMBL" id="MBH8561424.1"/>
    </source>
</evidence>
<comment type="caution">
    <text evidence="13">The sequence shown here is derived from an EMBL/GenBank/DDBJ whole genome shotgun (WGS) entry which is preliminary data.</text>
</comment>
<evidence type="ECO:0000256" key="8">
    <source>
        <dbReference type="ARBA" id="ARBA00048741"/>
    </source>
</evidence>
<evidence type="ECO:0000256" key="9">
    <source>
        <dbReference type="PIRSR" id="PIRSR001589-1"/>
    </source>
</evidence>
<dbReference type="Gene3D" id="3.60.20.10">
    <property type="entry name" value="Glutamine Phosphoribosylpyrophosphate, subunit 1, domain 1"/>
    <property type="match status" value="1"/>
</dbReference>
<feature type="binding site" evidence="10">
    <location>
        <position position="100"/>
    </location>
    <ligand>
        <name>L-glutamine</name>
        <dbReference type="ChEBI" id="CHEBI:58359"/>
    </ligand>
</feature>
<evidence type="ECO:0000256" key="10">
    <source>
        <dbReference type="PIRSR" id="PIRSR001589-2"/>
    </source>
</evidence>
<evidence type="ECO:0000256" key="5">
    <source>
        <dbReference type="ARBA" id="ARBA00022840"/>
    </source>
</evidence>
<dbReference type="InterPro" id="IPR014729">
    <property type="entry name" value="Rossmann-like_a/b/a_fold"/>
</dbReference>
<dbReference type="InterPro" id="IPR051786">
    <property type="entry name" value="ASN_synthetase/amidase"/>
</dbReference>
<reference evidence="13 14" key="1">
    <citation type="journal article" date="2021" name="Int. J. Syst. Evol. Microbiol.">
        <title>Amazonocrinis nigriterrae gen. nov., sp. nov., Atlanticothrix silvestris gen. nov., sp. nov. and Dendronalium phyllosphericum gen. nov., sp. nov., nostocacean cyanobacteria from Brazilian environments.</title>
        <authorList>
            <person name="Alvarenga D.O."/>
            <person name="Andreote A.P.D."/>
            <person name="Branco L.H.Z."/>
            <person name="Delbaje E."/>
            <person name="Cruz R.B."/>
            <person name="Varani A.M."/>
            <person name="Fiore M.F."/>
        </authorList>
    </citation>
    <scope>NUCLEOTIDE SEQUENCE [LARGE SCALE GENOMIC DNA]</scope>
    <source>
        <strain evidence="13 14">CENA67</strain>
    </source>
</reference>
<dbReference type="GO" id="GO:0004066">
    <property type="term" value="F:asparagine synthase (glutamine-hydrolyzing) activity"/>
    <property type="evidence" value="ECO:0007669"/>
    <property type="project" value="UniProtKB-EC"/>
</dbReference>
<evidence type="ECO:0000256" key="6">
    <source>
        <dbReference type="ARBA" id="ARBA00022888"/>
    </source>
</evidence>
<dbReference type="GO" id="GO:0006529">
    <property type="term" value="P:asparagine biosynthetic process"/>
    <property type="evidence" value="ECO:0007669"/>
    <property type="project" value="UniProtKB-KW"/>
</dbReference>
<dbReference type="NCBIfam" id="TIGR01536">
    <property type="entry name" value="asn_synth_AEB"/>
    <property type="match status" value="1"/>
</dbReference>
<comment type="similarity">
    <text evidence="2">Belongs to the asparagine synthetase family.</text>
</comment>
<comment type="pathway">
    <text evidence="1">Amino-acid biosynthesis; L-asparagine biosynthesis; L-asparagine from L-aspartate (L-Gln route): step 1/1.</text>
</comment>
<dbReference type="PROSITE" id="PS51278">
    <property type="entry name" value="GATASE_TYPE_2"/>
    <property type="match status" value="1"/>
</dbReference>
<evidence type="ECO:0000256" key="3">
    <source>
        <dbReference type="ARBA" id="ARBA00012737"/>
    </source>
</evidence>
<dbReference type="Gene3D" id="3.40.50.620">
    <property type="entry name" value="HUPs"/>
    <property type="match status" value="2"/>
</dbReference>
<dbReference type="Proteomes" id="UP000632766">
    <property type="component" value="Unassembled WGS sequence"/>
</dbReference>
<evidence type="ECO:0000259" key="12">
    <source>
        <dbReference type="PROSITE" id="PS51278"/>
    </source>
</evidence>
<dbReference type="AlphaFoldDB" id="A0A8J7L5M7"/>